<protein>
    <submittedName>
        <fullName evidence="6">Aldehyde dehydrogenase family protein</fullName>
    </submittedName>
</protein>
<evidence type="ECO:0000313" key="7">
    <source>
        <dbReference type="Proteomes" id="UP001209083"/>
    </source>
</evidence>
<dbReference type="InterPro" id="IPR016160">
    <property type="entry name" value="Ald_DH_CS_CYS"/>
</dbReference>
<dbReference type="InterPro" id="IPR016161">
    <property type="entry name" value="Ald_DH/histidinol_DH"/>
</dbReference>
<feature type="active site" evidence="2">
    <location>
        <position position="285"/>
    </location>
</feature>
<gene>
    <name evidence="6" type="ORF">LWF01_13095</name>
</gene>
<evidence type="ECO:0000313" key="6">
    <source>
        <dbReference type="EMBL" id="WGW11033.1"/>
    </source>
</evidence>
<dbReference type="RefSeq" id="WP_349637815.1">
    <property type="nucleotide sequence ID" value="NZ_CP090958.1"/>
</dbReference>
<dbReference type="SUPFAM" id="SSF53720">
    <property type="entry name" value="ALDH-like"/>
    <property type="match status" value="1"/>
</dbReference>
<keyword evidence="7" id="KW-1185">Reference proteome</keyword>
<dbReference type="InterPro" id="IPR029510">
    <property type="entry name" value="Ald_DH_CS_GLU"/>
</dbReference>
<evidence type="ECO:0000256" key="2">
    <source>
        <dbReference type="PROSITE-ProRule" id="PRU10007"/>
    </source>
</evidence>
<sequence>MSNLDEQQRADVVPSGGPTSSGGAPNWAELAGRLNIDGRAVIDGERADAAAGRTFTSVNPATNQPLADVVSGNADDVDRAVRAARRAFQDGDWSRSAAEDRKAVLCRLADLLDEHGDELALLDSLEMGKPVAEARAVDVQGTAATFRWYAEAIDKLIDEIPSTPPGSVAMVTREPVGVVGAIVPWNYPLEIAGWKLAPALALGNSVLLKPAAQSSLSVLRLADLALQAGLPRGVLNVLPGPGGSVGEAIGLHPDIDALSFTGSTAVAKRLLGYAGASNLKRLSLEAGGKSANLVFADAEDLAAAATKAAFGAFYNQGEVCSANSRLLVERSIYHDFVELLIEAAGDYLPGDPLSAASGTGSLVSAEHAEDVWAAVQKGRVDGDLLHGGDRLEINGSQAFITPTIVGGLQASHQLLQEEVFGPLLTVVPFDAEDEAVGIANSTPYGLAASVWTSNLSRAHRVAGQLVAGTVSVNTVDALGVTTPFGGFKQSGFGRDLSLHALDNYSAMKTTWIQFG</sequence>
<dbReference type="InterPro" id="IPR016162">
    <property type="entry name" value="Ald_DH_N"/>
</dbReference>
<evidence type="ECO:0000256" key="1">
    <source>
        <dbReference type="ARBA" id="ARBA00023002"/>
    </source>
</evidence>
<evidence type="ECO:0000256" key="3">
    <source>
        <dbReference type="RuleBase" id="RU003345"/>
    </source>
</evidence>
<dbReference type="Gene3D" id="3.40.605.10">
    <property type="entry name" value="Aldehyde Dehydrogenase, Chain A, domain 1"/>
    <property type="match status" value="1"/>
</dbReference>
<feature type="compositionally biased region" description="Low complexity" evidence="4">
    <location>
        <begin position="14"/>
        <end position="25"/>
    </location>
</feature>
<feature type="domain" description="Aldehyde dehydrogenase" evidence="5">
    <location>
        <begin position="52"/>
        <end position="509"/>
    </location>
</feature>
<comment type="similarity">
    <text evidence="3">Belongs to the aldehyde dehydrogenase family.</text>
</comment>
<keyword evidence="1 3" id="KW-0560">Oxidoreductase</keyword>
<dbReference type="PROSITE" id="PS00070">
    <property type="entry name" value="ALDEHYDE_DEHYDR_CYS"/>
    <property type="match status" value="1"/>
</dbReference>
<dbReference type="Gene3D" id="3.40.309.10">
    <property type="entry name" value="Aldehyde Dehydrogenase, Chain A, domain 2"/>
    <property type="match status" value="1"/>
</dbReference>
<dbReference type="InterPro" id="IPR015590">
    <property type="entry name" value="Aldehyde_DH_dom"/>
</dbReference>
<accession>A0ABY8QPY3</accession>
<reference evidence="6 7" key="1">
    <citation type="submission" date="2023-05" db="EMBL/GenBank/DDBJ databases">
        <title>Lithophilousrod everest ZFBP1038 complete genpme.</title>
        <authorList>
            <person name="Tian M."/>
        </authorList>
    </citation>
    <scope>NUCLEOTIDE SEQUENCE [LARGE SCALE GENOMIC DNA]</scope>
    <source>
        <strain evidence="6 7">ZFBP1038</strain>
    </source>
</reference>
<dbReference type="PANTHER" id="PTHR11699">
    <property type="entry name" value="ALDEHYDE DEHYDROGENASE-RELATED"/>
    <property type="match status" value="1"/>
</dbReference>
<organism evidence="6 7">
    <name type="scientific">Saxibacter everestensis</name>
    <dbReference type="NCBI Taxonomy" id="2909229"/>
    <lineage>
        <taxon>Bacteria</taxon>
        <taxon>Bacillati</taxon>
        <taxon>Actinomycetota</taxon>
        <taxon>Actinomycetes</taxon>
        <taxon>Micrococcales</taxon>
        <taxon>Brevibacteriaceae</taxon>
        <taxon>Saxibacter</taxon>
    </lineage>
</organism>
<dbReference type="Pfam" id="PF00171">
    <property type="entry name" value="Aldedh"/>
    <property type="match status" value="1"/>
</dbReference>
<proteinExistence type="inferred from homology"/>
<dbReference type="PROSITE" id="PS00687">
    <property type="entry name" value="ALDEHYDE_DEHYDR_GLU"/>
    <property type="match status" value="1"/>
</dbReference>
<dbReference type="EMBL" id="CP090958">
    <property type="protein sequence ID" value="WGW11033.1"/>
    <property type="molecule type" value="Genomic_DNA"/>
</dbReference>
<name>A0ABY8QPY3_9MICO</name>
<feature type="region of interest" description="Disordered" evidence="4">
    <location>
        <begin position="1"/>
        <end position="28"/>
    </location>
</feature>
<evidence type="ECO:0000256" key="4">
    <source>
        <dbReference type="SAM" id="MobiDB-lite"/>
    </source>
</evidence>
<evidence type="ECO:0000259" key="5">
    <source>
        <dbReference type="Pfam" id="PF00171"/>
    </source>
</evidence>
<dbReference type="Proteomes" id="UP001209083">
    <property type="component" value="Chromosome"/>
</dbReference>
<dbReference type="InterPro" id="IPR016163">
    <property type="entry name" value="Ald_DH_C"/>
</dbReference>